<organism evidence="2 3">
    <name type="scientific">Argiope bruennichi</name>
    <name type="common">Wasp spider</name>
    <name type="synonym">Aranea bruennichi</name>
    <dbReference type="NCBI Taxonomy" id="94029"/>
    <lineage>
        <taxon>Eukaryota</taxon>
        <taxon>Metazoa</taxon>
        <taxon>Ecdysozoa</taxon>
        <taxon>Arthropoda</taxon>
        <taxon>Chelicerata</taxon>
        <taxon>Arachnida</taxon>
        <taxon>Araneae</taxon>
        <taxon>Araneomorphae</taxon>
        <taxon>Entelegynae</taxon>
        <taxon>Araneoidea</taxon>
        <taxon>Araneidae</taxon>
        <taxon>Argiope</taxon>
    </lineage>
</organism>
<accession>A0A8T0FY77</accession>
<dbReference type="EMBL" id="JABXBU010000001">
    <property type="protein sequence ID" value="KAF8796057.1"/>
    <property type="molecule type" value="Genomic_DNA"/>
</dbReference>
<feature type="region of interest" description="Disordered" evidence="1">
    <location>
        <begin position="1"/>
        <end position="57"/>
    </location>
</feature>
<evidence type="ECO:0000256" key="1">
    <source>
        <dbReference type="SAM" id="MobiDB-lite"/>
    </source>
</evidence>
<dbReference type="Proteomes" id="UP000807504">
    <property type="component" value="Unassembled WGS sequence"/>
</dbReference>
<reference evidence="2" key="1">
    <citation type="journal article" date="2020" name="bioRxiv">
        <title>Chromosome-level reference genome of the European wasp spider Argiope bruennichi: a resource for studies on range expansion and evolutionary adaptation.</title>
        <authorList>
            <person name="Sheffer M.M."/>
            <person name="Hoppe A."/>
            <person name="Krehenwinkel H."/>
            <person name="Uhl G."/>
            <person name="Kuss A.W."/>
            <person name="Jensen L."/>
            <person name="Jensen C."/>
            <person name="Gillespie R.G."/>
            <person name="Hoff K.J."/>
            <person name="Prost S."/>
        </authorList>
    </citation>
    <scope>NUCLEOTIDE SEQUENCE</scope>
</reference>
<reference evidence="2" key="2">
    <citation type="submission" date="2020-06" db="EMBL/GenBank/DDBJ databases">
        <authorList>
            <person name="Sheffer M."/>
        </authorList>
    </citation>
    <scope>NUCLEOTIDE SEQUENCE</scope>
</reference>
<sequence>MKLDKIEEVPEFQSSGASNIGYGVRKSDSTRHFMAGDQPQRLRRQQAGNGDYRHRTFLTIPCPGKKEAVGPLQRDSHV</sequence>
<dbReference type="AlphaFoldDB" id="A0A8T0FY77"/>
<proteinExistence type="predicted"/>
<name>A0A8T0FY77_ARGBR</name>
<evidence type="ECO:0000313" key="3">
    <source>
        <dbReference type="Proteomes" id="UP000807504"/>
    </source>
</evidence>
<comment type="caution">
    <text evidence="2">The sequence shown here is derived from an EMBL/GenBank/DDBJ whole genome shotgun (WGS) entry which is preliminary data.</text>
</comment>
<evidence type="ECO:0000313" key="2">
    <source>
        <dbReference type="EMBL" id="KAF8796057.1"/>
    </source>
</evidence>
<protein>
    <submittedName>
        <fullName evidence="2">Uncharacterized protein</fullName>
    </submittedName>
</protein>
<keyword evidence="3" id="KW-1185">Reference proteome</keyword>
<gene>
    <name evidence="2" type="ORF">HNY73_000484</name>
</gene>